<organism evidence="1">
    <name type="scientific">marine metagenome</name>
    <dbReference type="NCBI Taxonomy" id="408172"/>
    <lineage>
        <taxon>unclassified sequences</taxon>
        <taxon>metagenomes</taxon>
        <taxon>ecological metagenomes</taxon>
    </lineage>
</organism>
<dbReference type="EMBL" id="UINC01123180">
    <property type="protein sequence ID" value="SVC99476.1"/>
    <property type="molecule type" value="Genomic_DNA"/>
</dbReference>
<proteinExistence type="predicted"/>
<evidence type="ECO:0000313" key="1">
    <source>
        <dbReference type="EMBL" id="SVC99476.1"/>
    </source>
</evidence>
<dbReference type="Gene3D" id="3.30.40.190">
    <property type="match status" value="1"/>
</dbReference>
<accession>A0A382RPA4</accession>
<name>A0A382RPA4_9ZZZZ</name>
<feature type="non-terminal residue" evidence="1">
    <location>
        <position position="35"/>
    </location>
</feature>
<protein>
    <submittedName>
        <fullName evidence="1">Uncharacterized protein</fullName>
    </submittedName>
</protein>
<feature type="non-terminal residue" evidence="1">
    <location>
        <position position="1"/>
    </location>
</feature>
<dbReference type="AlphaFoldDB" id="A0A382RPA4"/>
<gene>
    <name evidence="1" type="ORF">METZ01_LOCUS352330</name>
</gene>
<sequence length="35" mass="4157">VKGKTPNKEEKKWFDFICDYGCIVCRNEKKVYSPC</sequence>
<reference evidence="1" key="1">
    <citation type="submission" date="2018-05" db="EMBL/GenBank/DDBJ databases">
        <authorList>
            <person name="Lanie J.A."/>
            <person name="Ng W.-L."/>
            <person name="Kazmierczak K.M."/>
            <person name="Andrzejewski T.M."/>
            <person name="Davidsen T.M."/>
            <person name="Wayne K.J."/>
            <person name="Tettelin H."/>
            <person name="Glass J.I."/>
            <person name="Rusch D."/>
            <person name="Podicherti R."/>
            <person name="Tsui H.-C.T."/>
            <person name="Winkler M.E."/>
        </authorList>
    </citation>
    <scope>NUCLEOTIDE SEQUENCE</scope>
</reference>